<evidence type="ECO:0000313" key="2">
    <source>
        <dbReference type="Proteomes" id="UP001260715"/>
    </source>
</evidence>
<accession>A0ABU1PKA6</accession>
<name>A0ABU1PKA6_9BURK</name>
<evidence type="ECO:0000313" key="1">
    <source>
        <dbReference type="EMBL" id="MDR6586361.1"/>
    </source>
</evidence>
<protein>
    <submittedName>
        <fullName evidence="1">Uncharacterized protein</fullName>
    </submittedName>
</protein>
<reference evidence="1 2" key="1">
    <citation type="submission" date="2023-07" db="EMBL/GenBank/DDBJ databases">
        <title>Sorghum-associated microbial communities from plants grown in Nebraska, USA.</title>
        <authorList>
            <person name="Schachtman D."/>
        </authorList>
    </citation>
    <scope>NUCLEOTIDE SEQUENCE [LARGE SCALE GENOMIC DNA]</scope>
    <source>
        <strain evidence="1 2">596</strain>
    </source>
</reference>
<comment type="caution">
    <text evidence="1">The sequence shown here is derived from an EMBL/GenBank/DDBJ whole genome shotgun (WGS) entry which is preliminary data.</text>
</comment>
<dbReference type="EMBL" id="JAVDSJ010000006">
    <property type="protein sequence ID" value="MDR6586361.1"/>
    <property type="molecule type" value="Genomic_DNA"/>
</dbReference>
<dbReference type="Proteomes" id="UP001260715">
    <property type="component" value="Unassembled WGS sequence"/>
</dbReference>
<organism evidence="1 2">
    <name type="scientific">Herbaspirillum frisingense</name>
    <dbReference type="NCBI Taxonomy" id="92645"/>
    <lineage>
        <taxon>Bacteria</taxon>
        <taxon>Pseudomonadati</taxon>
        <taxon>Pseudomonadota</taxon>
        <taxon>Betaproteobacteria</taxon>
        <taxon>Burkholderiales</taxon>
        <taxon>Oxalobacteraceae</taxon>
        <taxon>Herbaspirillum</taxon>
    </lineage>
</organism>
<dbReference type="RefSeq" id="WP_310012135.1">
    <property type="nucleotide sequence ID" value="NZ_JAVDSJ010000006.1"/>
</dbReference>
<sequence>MEFSELKPQFIRSLNGFSAGGESPGRHSRIRLDRDRFPVPELLLILLRDVMGFPWGGVGEKVRWTVYFGVAGQAYAIELAKFGLYIYCPEGQHDSLTRVLGQLESALGRLERSMEKYAQERIQSGDVTIANRSSLFQRRYQFFRKKAQTAYRAAERPPRTRKVAKTTVVSNVTDLFAPIAARMEKQGEGFYYSVAMIDAYFSYLEHQLILLRVFLGTALGKTTVKDVLTARWDAKLKLVLGADVTTHKDLIGDLRRLKERVRNPLSHGGVENDGGSMFIHVPRVGALPANMSNTRSSTHFNFIPVDAPDHKKACEIFDLLDLVLKAGRLEWPTQMIAAGVDPAWDKKSMTEYRKLNRQSLTTRERWLDRWCHEWEQHQNMDY</sequence>
<proteinExistence type="predicted"/>
<keyword evidence="2" id="KW-1185">Reference proteome</keyword>
<gene>
    <name evidence="1" type="ORF">J2W50_004585</name>
</gene>